<gene>
    <name evidence="2" type="ORF">DFH08DRAFT_298499</name>
</gene>
<sequence length="324" mass="36343">MRTKRFRRSLNLLCWLTRAEIFILYSNKASSNEPRGLGYLDSHSDVLTLNFEVKSPSPSNLGITKAKRKVREQTETVEIQLAQDKTALRTRTGDTGSVVWRASVDFARMILEQHHAKSPVSLFDEKLKDATVLELGFDYLCNSGIPLIRISRSGTGLLSVALSPLVGRYTATDIGELVPLLRKNLSLNFPGWPAVSTKQGILAPGHNVSVDELNWETLHSTPPHRRSQLFPPPPSPFDIVLVVDCIYHPSLLPPLLATIDHVSTPGTTAVLVIMELRAEDVTREFLEGWLTLGRGEWEIWRIENESMLGKDQPYVMWVGWKPTV</sequence>
<dbReference type="PANTHER" id="PTHR14614">
    <property type="entry name" value="HEPATOCELLULAR CARCINOMA-ASSOCIATED ANTIGEN"/>
    <property type="match status" value="1"/>
</dbReference>
<feature type="chain" id="PRO_5041974296" evidence="1">
    <location>
        <begin position="32"/>
        <end position="324"/>
    </location>
</feature>
<dbReference type="Pfam" id="PF10294">
    <property type="entry name" value="Methyltransf_16"/>
    <property type="match status" value="1"/>
</dbReference>
<protein>
    <submittedName>
        <fullName evidence="2">Uncharacterized protein</fullName>
    </submittedName>
</protein>
<dbReference type="PANTHER" id="PTHR14614:SF109">
    <property type="entry name" value="RIBOSOMAL LYSINE N-METHYLTRANSFERASE 5"/>
    <property type="match status" value="1"/>
</dbReference>
<evidence type="ECO:0000256" key="1">
    <source>
        <dbReference type="SAM" id="SignalP"/>
    </source>
</evidence>
<name>A0AAD6ZQS2_9AGAR</name>
<dbReference type="SUPFAM" id="SSF53335">
    <property type="entry name" value="S-adenosyl-L-methionine-dependent methyltransferases"/>
    <property type="match status" value="1"/>
</dbReference>
<dbReference type="InterPro" id="IPR019410">
    <property type="entry name" value="Methyltransf_16"/>
</dbReference>
<keyword evidence="3" id="KW-1185">Reference proteome</keyword>
<keyword evidence="1" id="KW-0732">Signal</keyword>
<evidence type="ECO:0000313" key="2">
    <source>
        <dbReference type="EMBL" id="KAJ7334102.1"/>
    </source>
</evidence>
<dbReference type="Gene3D" id="3.40.50.150">
    <property type="entry name" value="Vaccinia Virus protein VP39"/>
    <property type="match status" value="2"/>
</dbReference>
<dbReference type="EMBL" id="JARIHO010000033">
    <property type="protein sequence ID" value="KAJ7334102.1"/>
    <property type="molecule type" value="Genomic_DNA"/>
</dbReference>
<feature type="signal peptide" evidence="1">
    <location>
        <begin position="1"/>
        <end position="31"/>
    </location>
</feature>
<dbReference type="GO" id="GO:0005829">
    <property type="term" value="C:cytosol"/>
    <property type="evidence" value="ECO:0007669"/>
    <property type="project" value="TreeGrafter"/>
</dbReference>
<dbReference type="InterPro" id="IPR029063">
    <property type="entry name" value="SAM-dependent_MTases_sf"/>
</dbReference>
<accession>A0AAD6ZQS2</accession>
<comment type="caution">
    <text evidence="2">The sequence shown here is derived from an EMBL/GenBank/DDBJ whole genome shotgun (WGS) entry which is preliminary data.</text>
</comment>
<evidence type="ECO:0000313" key="3">
    <source>
        <dbReference type="Proteomes" id="UP001218218"/>
    </source>
</evidence>
<reference evidence="2" key="1">
    <citation type="submission" date="2023-03" db="EMBL/GenBank/DDBJ databases">
        <title>Massive genome expansion in bonnet fungi (Mycena s.s.) driven by repeated elements and novel gene families across ecological guilds.</title>
        <authorList>
            <consortium name="Lawrence Berkeley National Laboratory"/>
            <person name="Harder C.B."/>
            <person name="Miyauchi S."/>
            <person name="Viragh M."/>
            <person name="Kuo A."/>
            <person name="Thoen E."/>
            <person name="Andreopoulos B."/>
            <person name="Lu D."/>
            <person name="Skrede I."/>
            <person name="Drula E."/>
            <person name="Henrissat B."/>
            <person name="Morin E."/>
            <person name="Kohler A."/>
            <person name="Barry K."/>
            <person name="LaButti K."/>
            <person name="Morin E."/>
            <person name="Salamov A."/>
            <person name="Lipzen A."/>
            <person name="Mereny Z."/>
            <person name="Hegedus B."/>
            <person name="Baldrian P."/>
            <person name="Stursova M."/>
            <person name="Weitz H."/>
            <person name="Taylor A."/>
            <person name="Grigoriev I.V."/>
            <person name="Nagy L.G."/>
            <person name="Martin F."/>
            <person name="Kauserud H."/>
        </authorList>
    </citation>
    <scope>NUCLEOTIDE SEQUENCE</scope>
    <source>
        <strain evidence="2">CBHHK002</strain>
    </source>
</reference>
<dbReference type="Proteomes" id="UP001218218">
    <property type="component" value="Unassembled WGS sequence"/>
</dbReference>
<dbReference type="GO" id="GO:0032991">
    <property type="term" value="C:protein-containing complex"/>
    <property type="evidence" value="ECO:0007669"/>
    <property type="project" value="TreeGrafter"/>
</dbReference>
<proteinExistence type="predicted"/>
<organism evidence="2 3">
    <name type="scientific">Mycena albidolilacea</name>
    <dbReference type="NCBI Taxonomy" id="1033008"/>
    <lineage>
        <taxon>Eukaryota</taxon>
        <taxon>Fungi</taxon>
        <taxon>Dikarya</taxon>
        <taxon>Basidiomycota</taxon>
        <taxon>Agaricomycotina</taxon>
        <taxon>Agaricomycetes</taxon>
        <taxon>Agaricomycetidae</taxon>
        <taxon>Agaricales</taxon>
        <taxon>Marasmiineae</taxon>
        <taxon>Mycenaceae</taxon>
        <taxon>Mycena</taxon>
    </lineage>
</organism>
<dbReference type="GO" id="GO:0008757">
    <property type="term" value="F:S-adenosylmethionine-dependent methyltransferase activity"/>
    <property type="evidence" value="ECO:0007669"/>
    <property type="project" value="UniProtKB-ARBA"/>
</dbReference>
<dbReference type="AlphaFoldDB" id="A0AAD6ZQS2"/>